<dbReference type="EMBL" id="LVYV01000001">
    <property type="protein sequence ID" value="KZD25128.1"/>
    <property type="molecule type" value="Genomic_DNA"/>
</dbReference>
<dbReference type="InterPro" id="IPR011051">
    <property type="entry name" value="RmlC_Cupin_sf"/>
</dbReference>
<dbReference type="InterPro" id="IPR047233">
    <property type="entry name" value="UAH_cupin"/>
</dbReference>
<comment type="subunit">
    <text evidence="1">Homodimer.</text>
</comment>
<evidence type="ECO:0008006" key="7">
    <source>
        <dbReference type="Google" id="ProtNLM"/>
    </source>
</evidence>
<evidence type="ECO:0000256" key="1">
    <source>
        <dbReference type="ARBA" id="ARBA00011738"/>
    </source>
</evidence>
<keyword evidence="6" id="KW-1185">Reference proteome</keyword>
<gene>
    <name evidence="5" type="ORF">A4A58_01230</name>
</gene>
<dbReference type="RefSeq" id="WP_068729070.1">
    <property type="nucleotide sequence ID" value="NZ_LVYV01000001.1"/>
</dbReference>
<keyword evidence="3" id="KW-0456">Lyase</keyword>
<dbReference type="PANTHER" id="PTHR21221:SF1">
    <property type="entry name" value="UREIDOGLYCOLATE LYASE"/>
    <property type="match status" value="1"/>
</dbReference>
<evidence type="ECO:0000313" key="6">
    <source>
        <dbReference type="Proteomes" id="UP000076574"/>
    </source>
</evidence>
<comment type="catalytic activity">
    <reaction evidence="4">
        <text>(S)-ureidoglycolate = urea + glyoxylate</text>
        <dbReference type="Rhea" id="RHEA:11304"/>
        <dbReference type="ChEBI" id="CHEBI:16199"/>
        <dbReference type="ChEBI" id="CHEBI:36655"/>
        <dbReference type="ChEBI" id="CHEBI:57296"/>
        <dbReference type="EC" id="4.3.2.3"/>
    </reaction>
</comment>
<dbReference type="STRING" id="943830.A4A58_01230"/>
<evidence type="ECO:0000256" key="4">
    <source>
        <dbReference type="ARBA" id="ARBA00047684"/>
    </source>
</evidence>
<dbReference type="GO" id="GO:0050385">
    <property type="term" value="F:ureidoglycolate lyase activity"/>
    <property type="evidence" value="ECO:0007669"/>
    <property type="project" value="UniProtKB-EC"/>
</dbReference>
<dbReference type="GO" id="GO:0000256">
    <property type="term" value="P:allantoin catabolic process"/>
    <property type="evidence" value="ECO:0007669"/>
    <property type="project" value="InterPro"/>
</dbReference>
<keyword evidence="2" id="KW-0659">Purine metabolism</keyword>
<dbReference type="CDD" id="cd20298">
    <property type="entry name" value="cupin_UAH"/>
    <property type="match status" value="1"/>
</dbReference>
<dbReference type="GO" id="GO:0004848">
    <property type="term" value="F:ureidoglycolate hydrolase activity"/>
    <property type="evidence" value="ECO:0007669"/>
    <property type="project" value="InterPro"/>
</dbReference>
<dbReference type="Proteomes" id="UP000076574">
    <property type="component" value="Unassembled WGS sequence"/>
</dbReference>
<comment type="caution">
    <text evidence="5">The sequence shown here is derived from an EMBL/GenBank/DDBJ whole genome shotgun (WGS) entry which is preliminary data.</text>
</comment>
<dbReference type="InterPro" id="IPR007247">
    <property type="entry name" value="Ureidogly_lyase"/>
</dbReference>
<organism evidence="5 6">
    <name type="scientific">Tardiphaga robiniae</name>
    <dbReference type="NCBI Taxonomy" id="943830"/>
    <lineage>
        <taxon>Bacteria</taxon>
        <taxon>Pseudomonadati</taxon>
        <taxon>Pseudomonadota</taxon>
        <taxon>Alphaproteobacteria</taxon>
        <taxon>Hyphomicrobiales</taxon>
        <taxon>Nitrobacteraceae</taxon>
        <taxon>Tardiphaga</taxon>
    </lineage>
</organism>
<dbReference type="AlphaFoldDB" id="A0A161RP28"/>
<evidence type="ECO:0000256" key="2">
    <source>
        <dbReference type="ARBA" id="ARBA00022631"/>
    </source>
</evidence>
<dbReference type="OrthoDB" id="9804602at2"/>
<evidence type="ECO:0000256" key="3">
    <source>
        <dbReference type="ARBA" id="ARBA00023239"/>
    </source>
</evidence>
<reference evidence="5 6" key="1">
    <citation type="submission" date="2016-03" db="EMBL/GenBank/DDBJ databases">
        <title>Microsymbionts genomes from the relict species Vavilovia formosa (Stev.) Fed.</title>
        <authorList>
            <person name="Kopat V."/>
            <person name="Chirak E."/>
            <person name="Kimeklis A."/>
            <person name="Andronov E."/>
        </authorList>
    </citation>
    <scope>NUCLEOTIDE SEQUENCE [LARGE SCALE GENOMIC DNA]</scope>
    <source>
        <strain evidence="5 6">Vaf07</strain>
    </source>
</reference>
<dbReference type="InterPro" id="IPR024060">
    <property type="entry name" value="Ureidoglycolate_lyase_dom_sf"/>
</dbReference>
<accession>A0A161RP28</accession>
<sequence length="169" mass="18161">MTPNHTASHTVAAESLSPAAFAAFGDVAERPIDVRRRYLPTSDDRTEDATTFSFWISSAARLGNLPLPITTLERHPFSAQTFIPLGSSQYLAIVCDAGPDGLPDVATLRCFIAGAHQSITFARNVWHHPMTVLGAAMEFAVAMGMTGRQDDDVFVDIAGDVRAVMPQSA</sequence>
<name>A0A161RP28_9BRAD</name>
<dbReference type="Gene3D" id="2.60.120.480">
    <property type="entry name" value="Ureidoglycolate hydrolase"/>
    <property type="match status" value="1"/>
</dbReference>
<dbReference type="GO" id="GO:0006144">
    <property type="term" value="P:purine nucleobase metabolic process"/>
    <property type="evidence" value="ECO:0007669"/>
    <property type="project" value="UniProtKB-KW"/>
</dbReference>
<proteinExistence type="predicted"/>
<protein>
    <recommendedName>
        <fullName evidence="7">Ureidoglycolate hydrolase</fullName>
    </recommendedName>
</protein>
<dbReference type="Pfam" id="PF04115">
    <property type="entry name" value="Ureidogly_lyase"/>
    <property type="match status" value="1"/>
</dbReference>
<dbReference type="PANTHER" id="PTHR21221">
    <property type="entry name" value="UREIDOGLYCOLATE HYDROLASE"/>
    <property type="match status" value="1"/>
</dbReference>
<evidence type="ECO:0000313" key="5">
    <source>
        <dbReference type="EMBL" id="KZD25128.1"/>
    </source>
</evidence>
<dbReference type="SUPFAM" id="SSF51182">
    <property type="entry name" value="RmlC-like cupins"/>
    <property type="match status" value="1"/>
</dbReference>